<proteinExistence type="predicted"/>
<evidence type="ECO:0000313" key="1">
    <source>
        <dbReference type="EMBL" id="SFV63179.1"/>
    </source>
</evidence>
<name>A0A1W1CBP5_9ZZZZ</name>
<evidence type="ECO:0008006" key="2">
    <source>
        <dbReference type="Google" id="ProtNLM"/>
    </source>
</evidence>
<reference evidence="1" key="1">
    <citation type="submission" date="2016-10" db="EMBL/GenBank/DDBJ databases">
        <authorList>
            <person name="de Groot N.N."/>
        </authorList>
    </citation>
    <scope>NUCLEOTIDE SEQUENCE</scope>
</reference>
<protein>
    <recommendedName>
        <fullName evidence="2">DUF302 domain-containing protein</fullName>
    </recommendedName>
</protein>
<dbReference type="EMBL" id="FPHF01000070">
    <property type="protein sequence ID" value="SFV63179.1"/>
    <property type="molecule type" value="Genomic_DNA"/>
</dbReference>
<sequence>MTNKIIKLLFTLFVPLSLFGASGVEFFVVNGSAEKVFNTYINNDIENIGFILSDPHERVNDAYAQKYPPTDLENLGFFSISNDEALRPLLLKEPSLGGFNPFNLHIYKVKSEDKTYIGHVTPTTMLDITNVKDVAVREAFVEMFNPLDKQIQSTFETTKQVMTYKNLPAKTMMEFTYTFDRPDDISAFVETFQEDFEATMEKSHYLIAGYKDFKETYEDLELPFEKYDAYFVYSLCHMNFSYSIFKDRPDAGVFAPCSMYMYIEKDTNVMHIGMPYLANWAAVMNITDPKKLKAVKELDTEIVSVLESMNAKLVK</sequence>
<dbReference type="AlphaFoldDB" id="A0A1W1CBP5"/>
<dbReference type="SUPFAM" id="SSF103247">
    <property type="entry name" value="TT1751-like"/>
    <property type="match status" value="2"/>
</dbReference>
<gene>
    <name evidence="1" type="ORF">MNB_SM-4-82</name>
</gene>
<accession>A0A1W1CBP5</accession>
<organism evidence="1">
    <name type="scientific">hydrothermal vent metagenome</name>
    <dbReference type="NCBI Taxonomy" id="652676"/>
    <lineage>
        <taxon>unclassified sequences</taxon>
        <taxon>metagenomes</taxon>
        <taxon>ecological metagenomes</taxon>
    </lineage>
</organism>
<dbReference type="Gene3D" id="3.30.310.70">
    <property type="entry name" value="TT1751-like domain"/>
    <property type="match status" value="1"/>
</dbReference>
<dbReference type="InterPro" id="IPR035923">
    <property type="entry name" value="TT1751-like_sf"/>
</dbReference>